<keyword evidence="3" id="KW-0813">Transport</keyword>
<organism evidence="9 10">
    <name type="scientific">Albibacterium bauzanense</name>
    <dbReference type="NCBI Taxonomy" id="653929"/>
    <lineage>
        <taxon>Bacteria</taxon>
        <taxon>Pseudomonadati</taxon>
        <taxon>Bacteroidota</taxon>
        <taxon>Sphingobacteriia</taxon>
        <taxon>Sphingobacteriales</taxon>
        <taxon>Sphingobacteriaceae</taxon>
        <taxon>Albibacterium</taxon>
    </lineage>
</organism>
<sequence length="141" mass="15742">MKYRTSIILLFVVAVGFMLSAFMPQQPEPQQPEPAFKAKNLKVLPKNITKDELDDVMDGFKAALGVKCGFCHASQAADPKKLDFASDEKPEKLMARKMMKMTAQINKKYFHDPGMDGSMLNISCQTCHNGKEKPETLSLSL</sequence>
<evidence type="ECO:0000256" key="3">
    <source>
        <dbReference type="ARBA" id="ARBA00022448"/>
    </source>
</evidence>
<evidence type="ECO:0000256" key="6">
    <source>
        <dbReference type="ARBA" id="ARBA00022723"/>
    </source>
</evidence>
<dbReference type="NCBIfam" id="NF033196">
    <property type="entry name" value="c_type_nonphoto"/>
    <property type="match status" value="1"/>
</dbReference>
<keyword evidence="7" id="KW-0249">Electron transport</keyword>
<keyword evidence="4" id="KW-0602">Photosynthesis</keyword>
<evidence type="ECO:0000256" key="5">
    <source>
        <dbReference type="ARBA" id="ARBA00022617"/>
    </source>
</evidence>
<evidence type="ECO:0000256" key="8">
    <source>
        <dbReference type="ARBA" id="ARBA00023004"/>
    </source>
</evidence>
<keyword evidence="6" id="KW-0479">Metal-binding</keyword>
<dbReference type="InterPro" id="IPR023119">
    <property type="entry name" value="Multihaem_cyt_PRC_cyt_su-like"/>
</dbReference>
<gene>
    <name evidence="9" type="ORF">C8N28_1708</name>
</gene>
<evidence type="ECO:0000256" key="1">
    <source>
        <dbReference type="ARBA" id="ARBA00003196"/>
    </source>
</evidence>
<dbReference type="GO" id="GO:0019684">
    <property type="term" value="P:photosynthesis, light reaction"/>
    <property type="evidence" value="ECO:0007669"/>
    <property type="project" value="InterPro"/>
</dbReference>
<dbReference type="SUPFAM" id="SSF48695">
    <property type="entry name" value="Multiheme cytochromes"/>
    <property type="match status" value="1"/>
</dbReference>
<evidence type="ECO:0000256" key="7">
    <source>
        <dbReference type="ARBA" id="ARBA00022982"/>
    </source>
</evidence>
<dbReference type="InterPro" id="IPR036280">
    <property type="entry name" value="Multihaem_cyt_sf"/>
</dbReference>
<dbReference type="GO" id="GO:0005506">
    <property type="term" value="F:iron ion binding"/>
    <property type="evidence" value="ECO:0007669"/>
    <property type="project" value="InterPro"/>
</dbReference>
<accession>A0A4R1M0R6</accession>
<dbReference type="EMBL" id="SMGO01000002">
    <property type="protein sequence ID" value="TCK83119.1"/>
    <property type="molecule type" value="Genomic_DNA"/>
</dbReference>
<dbReference type="InterPro" id="IPR003158">
    <property type="entry name" value="Photosyn_RC_cyt_c-su"/>
</dbReference>
<dbReference type="Proteomes" id="UP000294616">
    <property type="component" value="Unassembled WGS sequence"/>
</dbReference>
<proteinExistence type="predicted"/>
<dbReference type="GO" id="GO:0030077">
    <property type="term" value="C:plasma membrane light-harvesting complex"/>
    <property type="evidence" value="ECO:0007669"/>
    <property type="project" value="InterPro"/>
</dbReference>
<evidence type="ECO:0000313" key="9">
    <source>
        <dbReference type="EMBL" id="TCK83119.1"/>
    </source>
</evidence>
<keyword evidence="5" id="KW-0349">Heme</keyword>
<evidence type="ECO:0000256" key="4">
    <source>
        <dbReference type="ARBA" id="ARBA00022531"/>
    </source>
</evidence>
<dbReference type="Pfam" id="PF02276">
    <property type="entry name" value="CytoC_RC"/>
    <property type="match status" value="1"/>
</dbReference>
<dbReference type="AlphaFoldDB" id="A0A4R1M0R6"/>
<reference evidence="9 10" key="1">
    <citation type="submission" date="2019-03" db="EMBL/GenBank/DDBJ databases">
        <title>Genomic Encyclopedia of Archaeal and Bacterial Type Strains, Phase II (KMG-II): from individual species to whole genera.</title>
        <authorList>
            <person name="Goeker M."/>
        </authorList>
    </citation>
    <scope>NUCLEOTIDE SEQUENCE [LARGE SCALE GENOMIC DNA]</scope>
    <source>
        <strain evidence="9 10">DSM 22554</strain>
    </source>
</reference>
<keyword evidence="8" id="KW-0408">Iron</keyword>
<dbReference type="GO" id="GO:0020037">
    <property type="term" value="F:heme binding"/>
    <property type="evidence" value="ECO:0007669"/>
    <property type="project" value="InterPro"/>
</dbReference>
<dbReference type="Gene3D" id="1.10.468.10">
    <property type="entry name" value="Photosynthetic Reaction Center, subunit C, domain 2"/>
    <property type="match status" value="1"/>
</dbReference>
<dbReference type="OrthoDB" id="951235at2"/>
<dbReference type="RefSeq" id="WP_132223746.1">
    <property type="nucleotide sequence ID" value="NZ_SMGO01000002.1"/>
</dbReference>
<comment type="caution">
    <text evidence="9">The sequence shown here is derived from an EMBL/GenBank/DDBJ whole genome shotgun (WGS) entry which is preliminary data.</text>
</comment>
<evidence type="ECO:0000313" key="10">
    <source>
        <dbReference type="Proteomes" id="UP000294616"/>
    </source>
</evidence>
<name>A0A4R1M0R6_9SPHI</name>
<comment type="function">
    <text evidence="1">The reaction center of purple bacteria contains a tightly bound cytochrome molecule which re-reduces the photo oxidized primary electron donor.</text>
</comment>
<dbReference type="GO" id="GO:0009055">
    <property type="term" value="F:electron transfer activity"/>
    <property type="evidence" value="ECO:0007669"/>
    <property type="project" value="InterPro"/>
</dbReference>
<evidence type="ECO:0000256" key="2">
    <source>
        <dbReference type="ARBA" id="ARBA00015978"/>
    </source>
</evidence>
<keyword evidence="10" id="KW-1185">Reference proteome</keyword>
<protein>
    <recommendedName>
        <fullName evidence="2">Photosynthetic reaction center cytochrome c subunit</fullName>
    </recommendedName>
</protein>